<accession>A0A9Q3JQV1</accession>
<comment type="caution">
    <text evidence="2">The sequence shown here is derived from an EMBL/GenBank/DDBJ whole genome shotgun (WGS) entry which is preliminary data.</text>
</comment>
<feature type="region of interest" description="Disordered" evidence="1">
    <location>
        <begin position="36"/>
        <end position="55"/>
    </location>
</feature>
<name>A0A9Q3JQV1_9BASI</name>
<reference evidence="2" key="1">
    <citation type="submission" date="2021-03" db="EMBL/GenBank/DDBJ databases">
        <title>Draft genome sequence of rust myrtle Austropuccinia psidii MF-1, a brazilian biotype.</title>
        <authorList>
            <person name="Quecine M.C."/>
            <person name="Pachon D.M.R."/>
            <person name="Bonatelli M.L."/>
            <person name="Correr F.H."/>
            <person name="Franceschini L.M."/>
            <person name="Leite T.F."/>
            <person name="Margarido G.R.A."/>
            <person name="Almeida C.A."/>
            <person name="Ferrarezi J.A."/>
            <person name="Labate C.A."/>
        </authorList>
    </citation>
    <scope>NUCLEOTIDE SEQUENCE</scope>
    <source>
        <strain evidence="2">MF-1</strain>
    </source>
</reference>
<evidence type="ECO:0000313" key="2">
    <source>
        <dbReference type="EMBL" id="MBW0566788.1"/>
    </source>
</evidence>
<keyword evidence="3" id="KW-1185">Reference proteome</keyword>
<feature type="compositionally biased region" description="Polar residues" evidence="1">
    <location>
        <begin position="94"/>
        <end position="108"/>
    </location>
</feature>
<feature type="region of interest" description="Disordered" evidence="1">
    <location>
        <begin position="82"/>
        <end position="140"/>
    </location>
</feature>
<sequence length="140" mass="16194">MRSSKKDKLNPEGFKRHIYGPVQAVLHGIQEQRLQNITTNSPRSDELLEHSQKVPQIGGKSEILQWMESTIIQNSIQKYKGLAQKKEGGKQGRSPRSFSQKATSQPTSPRREEEQESKWRKPYSPSYRMPWTMSSTWPEP</sequence>
<organism evidence="2 3">
    <name type="scientific">Austropuccinia psidii MF-1</name>
    <dbReference type="NCBI Taxonomy" id="1389203"/>
    <lineage>
        <taxon>Eukaryota</taxon>
        <taxon>Fungi</taxon>
        <taxon>Dikarya</taxon>
        <taxon>Basidiomycota</taxon>
        <taxon>Pucciniomycotina</taxon>
        <taxon>Pucciniomycetes</taxon>
        <taxon>Pucciniales</taxon>
        <taxon>Sphaerophragmiaceae</taxon>
        <taxon>Austropuccinia</taxon>
    </lineage>
</organism>
<evidence type="ECO:0000256" key="1">
    <source>
        <dbReference type="SAM" id="MobiDB-lite"/>
    </source>
</evidence>
<dbReference type="Proteomes" id="UP000765509">
    <property type="component" value="Unassembled WGS sequence"/>
</dbReference>
<dbReference type="AlphaFoldDB" id="A0A9Q3JQV1"/>
<gene>
    <name evidence="2" type="ORF">O181_106503</name>
</gene>
<protein>
    <submittedName>
        <fullName evidence="2">Uncharacterized protein</fullName>
    </submittedName>
</protein>
<feature type="compositionally biased region" description="Basic and acidic residues" evidence="1">
    <location>
        <begin position="43"/>
        <end position="52"/>
    </location>
</feature>
<proteinExistence type="predicted"/>
<dbReference type="EMBL" id="AVOT02079703">
    <property type="protein sequence ID" value="MBW0566788.1"/>
    <property type="molecule type" value="Genomic_DNA"/>
</dbReference>
<evidence type="ECO:0000313" key="3">
    <source>
        <dbReference type="Proteomes" id="UP000765509"/>
    </source>
</evidence>
<feature type="compositionally biased region" description="Basic and acidic residues" evidence="1">
    <location>
        <begin position="109"/>
        <end position="119"/>
    </location>
</feature>